<reference evidence="2 3" key="1">
    <citation type="submission" date="2015-11" db="EMBL/GenBank/DDBJ databases">
        <title>Complete genome sequencing of a biphenyl-degrading bacterium, Pseudomonas putida KF715 (=NBRC110667).</title>
        <authorList>
            <person name="Suenaga H."/>
            <person name="Fujihara N."/>
            <person name="Watanabe T."/>
            <person name="Hirose J."/>
            <person name="Kimura N."/>
            <person name="Yamazoe A."/>
            <person name="Hosoyama A."/>
            <person name="Shimodaira J."/>
            <person name="Furukawa K."/>
        </authorList>
    </citation>
    <scope>NUCLEOTIDE SEQUENCE [LARGE SCALE GENOMIC DNA]</scope>
    <source>
        <strain evidence="2 3">KF715</strain>
    </source>
</reference>
<dbReference type="RefSeq" id="WP_096426510.1">
    <property type="nucleotide sequence ID" value="NZ_AP015029.1"/>
</dbReference>
<dbReference type="Proteomes" id="UP000218731">
    <property type="component" value="Chromosome 1"/>
</dbReference>
<evidence type="ECO:0000313" key="3">
    <source>
        <dbReference type="Proteomes" id="UP000218731"/>
    </source>
</evidence>
<sequence length="61" mass="6454">MAKEARKPFGYVAVTLIPTGIGFVMGGLLSDQPAFIYSGLGMAIPGVLLAATHFWTTRGRV</sequence>
<evidence type="ECO:0000256" key="1">
    <source>
        <dbReference type="SAM" id="Phobius"/>
    </source>
</evidence>
<keyword evidence="1" id="KW-0472">Membrane</keyword>
<feature type="transmembrane region" description="Helical" evidence="1">
    <location>
        <begin position="9"/>
        <end position="29"/>
    </location>
</feature>
<keyword evidence="1" id="KW-1133">Transmembrane helix</keyword>
<dbReference type="EMBL" id="AP015029">
    <property type="protein sequence ID" value="BAW24352.1"/>
    <property type="molecule type" value="Genomic_DNA"/>
</dbReference>
<dbReference type="AlphaFoldDB" id="A0A1L7NG18"/>
<gene>
    <name evidence="2" type="ORF">KF715C_ch37790</name>
</gene>
<evidence type="ECO:0000313" key="2">
    <source>
        <dbReference type="EMBL" id="BAW24352.1"/>
    </source>
</evidence>
<protein>
    <submittedName>
        <fullName evidence="2">Uncharacterized protein</fullName>
    </submittedName>
</protein>
<organism evidence="2 3">
    <name type="scientific">Pseudomonas putida</name>
    <name type="common">Arthrobacter siderocapsulatus</name>
    <dbReference type="NCBI Taxonomy" id="303"/>
    <lineage>
        <taxon>Bacteria</taxon>
        <taxon>Pseudomonadati</taxon>
        <taxon>Pseudomonadota</taxon>
        <taxon>Gammaproteobacteria</taxon>
        <taxon>Pseudomonadales</taxon>
        <taxon>Pseudomonadaceae</taxon>
        <taxon>Pseudomonas</taxon>
    </lineage>
</organism>
<keyword evidence="1" id="KW-0812">Transmembrane</keyword>
<name>A0A1L7NG18_PSEPU</name>
<feature type="transmembrane region" description="Helical" evidence="1">
    <location>
        <begin position="35"/>
        <end position="55"/>
    </location>
</feature>
<accession>A0A1L7NG18</accession>
<proteinExistence type="predicted"/>